<dbReference type="InterPro" id="IPR050330">
    <property type="entry name" value="Bact_OuterMem_StrucFunc"/>
</dbReference>
<protein>
    <submittedName>
        <fullName evidence="7">OmpA family protein</fullName>
    </submittedName>
</protein>
<feature type="compositionally biased region" description="Polar residues" evidence="5">
    <location>
        <begin position="395"/>
        <end position="404"/>
    </location>
</feature>
<dbReference type="Gene3D" id="3.30.1330.60">
    <property type="entry name" value="OmpA-like domain"/>
    <property type="match status" value="1"/>
</dbReference>
<name>A0AAU7PAW9_9XANT</name>
<dbReference type="InterPro" id="IPR036737">
    <property type="entry name" value="OmpA-like_sf"/>
</dbReference>
<evidence type="ECO:0000256" key="4">
    <source>
        <dbReference type="PROSITE-ProRule" id="PRU00473"/>
    </source>
</evidence>
<dbReference type="CDD" id="cd07185">
    <property type="entry name" value="OmpA_C-like"/>
    <property type="match status" value="1"/>
</dbReference>
<keyword evidence="3" id="KW-0998">Cell outer membrane</keyword>
<proteinExistence type="predicted"/>
<accession>A0AAU7PAW9</accession>
<sequence length="421" mass="42652">MFTVRVLSGSSRTGSNKEEAMRKLSAVLWVPLLLVGCGSGEGAKDAAAAADPAPAAAQAAQANGAPDASAAADETVPEFPAIPTIVIPEIVGVTPAQRALEASLQDILDPIEGVSVAPARCGDGGALINDAGITSIDADGNLLRNGGDGLFNLKADGSGTANFEGGLVNVNADGSGTINASGQGGDDALIDVQSNGGGTYNGPAGLISLNGKGAGTWNSDKSGLIDNHGDGSGTWNGPRGLVTVNADGSGTWNGPDGLVQNRGDGTGTVGTPPREVRMPPLPKVPPAGRFPPLQKFAPPGAPCGYLISLNDRILFDFDKSDIRTDAARVLDTLAAALGKVTTKQLEVRGHTDAKGDDAYNQSLSERRANAVLAALRTRGAAQAAGAKGYGESQPVAPNTVNGQDNPGGRQLNRRVEIFLRT</sequence>
<dbReference type="SUPFAM" id="SSF103088">
    <property type="entry name" value="OmpA-like"/>
    <property type="match status" value="1"/>
</dbReference>
<dbReference type="RefSeq" id="WP_349657062.1">
    <property type="nucleotide sequence ID" value="NZ_CP144460.1"/>
</dbReference>
<dbReference type="AlphaFoldDB" id="A0AAU7PAW9"/>
<dbReference type="PROSITE" id="PS51123">
    <property type="entry name" value="OMPA_2"/>
    <property type="match status" value="1"/>
</dbReference>
<evidence type="ECO:0000259" key="6">
    <source>
        <dbReference type="PROSITE" id="PS51123"/>
    </source>
</evidence>
<evidence type="ECO:0000256" key="1">
    <source>
        <dbReference type="ARBA" id="ARBA00004442"/>
    </source>
</evidence>
<dbReference type="PANTHER" id="PTHR30329:SF21">
    <property type="entry name" value="LIPOPROTEIN YIAD-RELATED"/>
    <property type="match status" value="1"/>
</dbReference>
<organism evidence="7">
    <name type="scientific">Xanthomonas sp. 10-10</name>
    <dbReference type="NCBI Taxonomy" id="3115848"/>
    <lineage>
        <taxon>Bacteria</taxon>
        <taxon>Pseudomonadati</taxon>
        <taxon>Pseudomonadota</taxon>
        <taxon>Gammaproteobacteria</taxon>
        <taxon>Lysobacterales</taxon>
        <taxon>Lysobacteraceae</taxon>
        <taxon>Xanthomonas</taxon>
    </lineage>
</organism>
<reference evidence="7" key="1">
    <citation type="submission" date="2024-02" db="EMBL/GenBank/DDBJ databases">
        <title>Complete genome sequence of Xanthomonas sp. 10-10.</title>
        <authorList>
            <person name="Biessy A."/>
            <person name="Ciotola M."/>
            <person name="Cadieux M."/>
            <person name="Soufiane B."/>
            <person name="Laforest M."/>
            <person name="Filion M."/>
        </authorList>
    </citation>
    <scope>NUCLEOTIDE SEQUENCE</scope>
    <source>
        <strain evidence="7">10-10</strain>
    </source>
</reference>
<dbReference type="InterPro" id="IPR006665">
    <property type="entry name" value="OmpA-like"/>
</dbReference>
<evidence type="ECO:0000313" key="7">
    <source>
        <dbReference type="EMBL" id="XBS38861.1"/>
    </source>
</evidence>
<evidence type="ECO:0000256" key="5">
    <source>
        <dbReference type="SAM" id="MobiDB-lite"/>
    </source>
</evidence>
<dbReference type="PANTHER" id="PTHR30329">
    <property type="entry name" value="STATOR ELEMENT OF FLAGELLAR MOTOR COMPLEX"/>
    <property type="match status" value="1"/>
</dbReference>
<dbReference type="GO" id="GO:0009279">
    <property type="term" value="C:cell outer membrane"/>
    <property type="evidence" value="ECO:0007669"/>
    <property type="project" value="UniProtKB-SubCell"/>
</dbReference>
<dbReference type="InterPro" id="IPR006664">
    <property type="entry name" value="OMP_bac"/>
</dbReference>
<dbReference type="EMBL" id="CP144460">
    <property type="protein sequence ID" value="XBS38861.1"/>
    <property type="molecule type" value="Genomic_DNA"/>
</dbReference>
<feature type="domain" description="OmpA-like" evidence="6">
    <location>
        <begin position="302"/>
        <end position="421"/>
    </location>
</feature>
<dbReference type="PRINTS" id="PR01021">
    <property type="entry name" value="OMPADOMAIN"/>
</dbReference>
<evidence type="ECO:0000256" key="3">
    <source>
        <dbReference type="ARBA" id="ARBA00023237"/>
    </source>
</evidence>
<comment type="subcellular location">
    <subcellularLocation>
        <location evidence="1">Cell outer membrane</location>
    </subcellularLocation>
</comment>
<dbReference type="Pfam" id="PF00691">
    <property type="entry name" value="OmpA"/>
    <property type="match status" value="1"/>
</dbReference>
<feature type="region of interest" description="Disordered" evidence="5">
    <location>
        <begin position="385"/>
        <end position="409"/>
    </location>
</feature>
<evidence type="ECO:0000256" key="2">
    <source>
        <dbReference type="ARBA" id="ARBA00023136"/>
    </source>
</evidence>
<keyword evidence="2 4" id="KW-0472">Membrane</keyword>
<gene>
    <name evidence="7" type="ORF">VZ068_04845</name>
</gene>